<keyword evidence="2" id="KW-0472">Membrane</keyword>
<evidence type="ECO:0000313" key="4">
    <source>
        <dbReference type="Proteomes" id="UP000095709"/>
    </source>
</evidence>
<gene>
    <name evidence="3" type="ORF">ERS852498_01507</name>
</gene>
<proteinExistence type="predicted"/>
<name>A0A174LLD0_9FIRM</name>
<feature type="compositionally biased region" description="Basic residues" evidence="1">
    <location>
        <begin position="109"/>
        <end position="121"/>
    </location>
</feature>
<sequence>MEVCFGENETRHRSEGLTKRGGRKGQDMKKWTGMITNLTMLTQFGLSLVTPLFLCLALCWWLCDRFSVGTWIYLIGFFFGIGGGAVTAWKFGQSVLRHQKRIETEPDGKKKKKRVSFNRHI</sequence>
<dbReference type="AlphaFoldDB" id="A0A174LLD0"/>
<feature type="transmembrane region" description="Helical" evidence="2">
    <location>
        <begin position="38"/>
        <end position="62"/>
    </location>
</feature>
<dbReference type="InterPro" id="IPR032820">
    <property type="entry name" value="ATPase_put"/>
</dbReference>
<feature type="region of interest" description="Disordered" evidence="1">
    <location>
        <begin position="102"/>
        <end position="121"/>
    </location>
</feature>
<dbReference type="Pfam" id="PF09527">
    <property type="entry name" value="ATPase_gene1"/>
    <property type="match status" value="1"/>
</dbReference>
<dbReference type="Proteomes" id="UP000095709">
    <property type="component" value="Unassembled WGS sequence"/>
</dbReference>
<keyword evidence="2" id="KW-0812">Transmembrane</keyword>
<evidence type="ECO:0000313" key="3">
    <source>
        <dbReference type="EMBL" id="CUP22259.1"/>
    </source>
</evidence>
<keyword evidence="2" id="KW-1133">Transmembrane helix</keyword>
<evidence type="ECO:0000256" key="1">
    <source>
        <dbReference type="SAM" id="MobiDB-lite"/>
    </source>
</evidence>
<dbReference type="EMBL" id="CZAL01000007">
    <property type="protein sequence ID" value="CUP22259.1"/>
    <property type="molecule type" value="Genomic_DNA"/>
</dbReference>
<feature type="transmembrane region" description="Helical" evidence="2">
    <location>
        <begin position="68"/>
        <end position="91"/>
    </location>
</feature>
<evidence type="ECO:0000256" key="2">
    <source>
        <dbReference type="SAM" id="Phobius"/>
    </source>
</evidence>
<protein>
    <submittedName>
        <fullName evidence="3">Putative F0F1-ATPase subunit (ATPase_gene1)</fullName>
    </submittedName>
</protein>
<organism evidence="3 4">
    <name type="scientific">Fusicatenibacter saccharivorans</name>
    <dbReference type="NCBI Taxonomy" id="1150298"/>
    <lineage>
        <taxon>Bacteria</taxon>
        <taxon>Bacillati</taxon>
        <taxon>Bacillota</taxon>
        <taxon>Clostridia</taxon>
        <taxon>Lachnospirales</taxon>
        <taxon>Lachnospiraceae</taxon>
        <taxon>Fusicatenibacter</taxon>
    </lineage>
</organism>
<reference evidence="3 4" key="1">
    <citation type="submission" date="2015-09" db="EMBL/GenBank/DDBJ databases">
        <authorList>
            <consortium name="Pathogen Informatics"/>
        </authorList>
    </citation>
    <scope>NUCLEOTIDE SEQUENCE [LARGE SCALE GENOMIC DNA]</scope>
    <source>
        <strain evidence="3 4">2789STDY5834885</strain>
    </source>
</reference>
<accession>A0A174LLD0</accession>